<evidence type="ECO:0000313" key="9">
    <source>
        <dbReference type="Proteomes" id="UP000800096"/>
    </source>
</evidence>
<dbReference type="AlphaFoldDB" id="A0A6A5QQX9"/>
<feature type="transmembrane region" description="Helical" evidence="6">
    <location>
        <begin position="136"/>
        <end position="162"/>
    </location>
</feature>
<feature type="transmembrane region" description="Helical" evidence="6">
    <location>
        <begin position="57"/>
        <end position="76"/>
    </location>
</feature>
<evidence type="ECO:0000256" key="4">
    <source>
        <dbReference type="ARBA" id="ARBA00023136"/>
    </source>
</evidence>
<sequence>MAATKQLSPEQLAALAKDDLSELTKNIIIAFTVISFVSVCLRLYTRVRYKAVGWEDYSIALAMVCTITTGVCQVLQANAGNGKHAVFVAFPEGVEIILKYLFWSIIAYNISLTCIKVSIILQYKRIFTLREMRIPLHIAMGICVAWGITTFFTSIFACVPVNAFWHVLEKANAKCLKHETLWFINAAINIFTDLMLAILPVKAIWGLQIHKRQKIALVGILTIGWFVCVVSTLRLNALVVLSKNPADQTYYSAAAAYWSAIELNLGIVCASLPALRPLVVKLIPGFSTRNSSKSYGAGISAHKSRGYGPGSKATRSTTDGEVNVKMESINGNAYSSRANQDKKIYVTQRIEQHCERNGQSSDSESQKDLVTHDAFPSPYCLCAHTSENTRVL</sequence>
<dbReference type="PANTHER" id="PTHR33048">
    <property type="entry name" value="PTH11-LIKE INTEGRAL MEMBRANE PROTEIN (AFU_ORTHOLOGUE AFUA_5G11245)"/>
    <property type="match status" value="1"/>
</dbReference>
<proteinExistence type="inferred from homology"/>
<feature type="transmembrane region" description="Helical" evidence="6">
    <location>
        <begin position="96"/>
        <end position="115"/>
    </location>
</feature>
<reference evidence="8" key="1">
    <citation type="journal article" date="2020" name="Stud. Mycol.">
        <title>101 Dothideomycetes genomes: a test case for predicting lifestyles and emergence of pathogens.</title>
        <authorList>
            <person name="Haridas S."/>
            <person name="Albert R."/>
            <person name="Binder M."/>
            <person name="Bloem J."/>
            <person name="Labutti K."/>
            <person name="Salamov A."/>
            <person name="Andreopoulos B."/>
            <person name="Baker S."/>
            <person name="Barry K."/>
            <person name="Bills G."/>
            <person name="Bluhm B."/>
            <person name="Cannon C."/>
            <person name="Castanera R."/>
            <person name="Culley D."/>
            <person name="Daum C."/>
            <person name="Ezra D."/>
            <person name="Gonzalez J."/>
            <person name="Henrissat B."/>
            <person name="Kuo A."/>
            <person name="Liang C."/>
            <person name="Lipzen A."/>
            <person name="Lutzoni F."/>
            <person name="Magnuson J."/>
            <person name="Mondo S."/>
            <person name="Nolan M."/>
            <person name="Ohm R."/>
            <person name="Pangilinan J."/>
            <person name="Park H.-J."/>
            <person name="Ramirez L."/>
            <person name="Alfaro M."/>
            <person name="Sun H."/>
            <person name="Tritt A."/>
            <person name="Yoshinaga Y."/>
            <person name="Zwiers L.-H."/>
            <person name="Turgeon B."/>
            <person name="Goodwin S."/>
            <person name="Spatafora J."/>
            <person name="Crous P."/>
            <person name="Grigoriev I."/>
        </authorList>
    </citation>
    <scope>NUCLEOTIDE SEQUENCE</scope>
    <source>
        <strain evidence="8">HMLAC05119</strain>
    </source>
</reference>
<dbReference type="PANTHER" id="PTHR33048:SF47">
    <property type="entry name" value="INTEGRAL MEMBRANE PROTEIN-RELATED"/>
    <property type="match status" value="1"/>
</dbReference>
<feature type="transmembrane region" description="Helical" evidence="6">
    <location>
        <begin position="27"/>
        <end position="45"/>
    </location>
</feature>
<evidence type="ECO:0000256" key="1">
    <source>
        <dbReference type="ARBA" id="ARBA00004141"/>
    </source>
</evidence>
<feature type="transmembrane region" description="Helical" evidence="6">
    <location>
        <begin position="215"/>
        <end position="235"/>
    </location>
</feature>
<dbReference type="Proteomes" id="UP000800096">
    <property type="component" value="Unassembled WGS sequence"/>
</dbReference>
<organism evidence="8 9">
    <name type="scientific">Ampelomyces quisqualis</name>
    <name type="common">Powdery mildew agent</name>
    <dbReference type="NCBI Taxonomy" id="50730"/>
    <lineage>
        <taxon>Eukaryota</taxon>
        <taxon>Fungi</taxon>
        <taxon>Dikarya</taxon>
        <taxon>Ascomycota</taxon>
        <taxon>Pezizomycotina</taxon>
        <taxon>Dothideomycetes</taxon>
        <taxon>Pleosporomycetidae</taxon>
        <taxon>Pleosporales</taxon>
        <taxon>Pleosporineae</taxon>
        <taxon>Phaeosphaeriaceae</taxon>
        <taxon>Ampelomyces</taxon>
    </lineage>
</organism>
<feature type="transmembrane region" description="Helical" evidence="6">
    <location>
        <begin position="255"/>
        <end position="275"/>
    </location>
</feature>
<keyword evidence="2 6" id="KW-0812">Transmembrane</keyword>
<feature type="domain" description="Rhodopsin" evidence="7">
    <location>
        <begin position="41"/>
        <end position="280"/>
    </location>
</feature>
<comment type="similarity">
    <text evidence="5">Belongs to the SAT4 family.</text>
</comment>
<dbReference type="Pfam" id="PF20684">
    <property type="entry name" value="Fung_rhodopsin"/>
    <property type="match status" value="1"/>
</dbReference>
<dbReference type="GO" id="GO:0016020">
    <property type="term" value="C:membrane"/>
    <property type="evidence" value="ECO:0007669"/>
    <property type="project" value="UniProtKB-SubCell"/>
</dbReference>
<dbReference type="InterPro" id="IPR049326">
    <property type="entry name" value="Rhodopsin_dom_fungi"/>
</dbReference>
<evidence type="ECO:0000259" key="7">
    <source>
        <dbReference type="Pfam" id="PF20684"/>
    </source>
</evidence>
<keyword evidence="9" id="KW-1185">Reference proteome</keyword>
<gene>
    <name evidence="8" type="ORF">BDU57DRAFT_514751</name>
</gene>
<keyword evidence="3 6" id="KW-1133">Transmembrane helix</keyword>
<accession>A0A6A5QQX9</accession>
<dbReference type="OrthoDB" id="444631at2759"/>
<evidence type="ECO:0000256" key="2">
    <source>
        <dbReference type="ARBA" id="ARBA00022692"/>
    </source>
</evidence>
<feature type="transmembrane region" description="Helical" evidence="6">
    <location>
        <begin position="182"/>
        <end position="203"/>
    </location>
</feature>
<comment type="subcellular location">
    <subcellularLocation>
        <location evidence="1">Membrane</location>
        <topology evidence="1">Multi-pass membrane protein</topology>
    </subcellularLocation>
</comment>
<name>A0A6A5QQX9_AMPQU</name>
<protein>
    <recommendedName>
        <fullName evidence="7">Rhodopsin domain-containing protein</fullName>
    </recommendedName>
</protein>
<dbReference type="EMBL" id="ML979134">
    <property type="protein sequence ID" value="KAF1918151.1"/>
    <property type="molecule type" value="Genomic_DNA"/>
</dbReference>
<evidence type="ECO:0000313" key="8">
    <source>
        <dbReference type="EMBL" id="KAF1918151.1"/>
    </source>
</evidence>
<evidence type="ECO:0000256" key="6">
    <source>
        <dbReference type="SAM" id="Phobius"/>
    </source>
</evidence>
<evidence type="ECO:0000256" key="5">
    <source>
        <dbReference type="ARBA" id="ARBA00038359"/>
    </source>
</evidence>
<dbReference type="InterPro" id="IPR052337">
    <property type="entry name" value="SAT4-like"/>
</dbReference>
<keyword evidence="4 6" id="KW-0472">Membrane</keyword>
<evidence type="ECO:0000256" key="3">
    <source>
        <dbReference type="ARBA" id="ARBA00022989"/>
    </source>
</evidence>